<proteinExistence type="predicted"/>
<name>A0A4R4PBR5_9ACTN</name>
<sequence length="127" mass="13529">MTRASDGTDTVDTVHRVHLSCPGEYWCHGGGCPDAGSLDVAPLLEPVIAAGDTAAVADASEGWAEEAFQRLYGTSEMDEYTDEVLDQVAVRLSAFGWVELNRATWEGGVEDLLCAGGNNGRRGCSHR</sequence>
<dbReference type="RefSeq" id="WP_131938362.1">
    <property type="nucleotide sequence ID" value="NZ_BAAAMX010000009.1"/>
</dbReference>
<reference evidence="1 2" key="1">
    <citation type="submission" date="2019-03" db="EMBL/GenBank/DDBJ databases">
        <title>Draft genome sequences of novel Actinobacteria.</title>
        <authorList>
            <person name="Sahin N."/>
            <person name="Ay H."/>
            <person name="Saygin H."/>
        </authorList>
    </citation>
    <scope>NUCLEOTIDE SEQUENCE [LARGE SCALE GENOMIC DNA]</scope>
    <source>
        <strain evidence="1 2">DSM 45347</strain>
    </source>
</reference>
<dbReference type="EMBL" id="SMJW01000027">
    <property type="protein sequence ID" value="TDC17822.1"/>
    <property type="molecule type" value="Genomic_DNA"/>
</dbReference>
<dbReference type="AlphaFoldDB" id="A0A4R4PBR5"/>
<accession>A0A4R4PBR5</accession>
<gene>
    <name evidence="1" type="ORF">E1284_08030</name>
</gene>
<evidence type="ECO:0000313" key="1">
    <source>
        <dbReference type="EMBL" id="TDC17822.1"/>
    </source>
</evidence>
<comment type="caution">
    <text evidence="1">The sequence shown here is derived from an EMBL/GenBank/DDBJ whole genome shotgun (WGS) entry which is preliminary data.</text>
</comment>
<protein>
    <submittedName>
        <fullName evidence="1">Uncharacterized protein</fullName>
    </submittedName>
</protein>
<keyword evidence="2" id="KW-1185">Reference proteome</keyword>
<organism evidence="1 2">
    <name type="scientific">Actinomadura bangladeshensis</name>
    <dbReference type="NCBI Taxonomy" id="453573"/>
    <lineage>
        <taxon>Bacteria</taxon>
        <taxon>Bacillati</taxon>
        <taxon>Actinomycetota</taxon>
        <taxon>Actinomycetes</taxon>
        <taxon>Streptosporangiales</taxon>
        <taxon>Thermomonosporaceae</taxon>
        <taxon>Actinomadura</taxon>
    </lineage>
</organism>
<evidence type="ECO:0000313" key="2">
    <source>
        <dbReference type="Proteomes" id="UP000295431"/>
    </source>
</evidence>
<dbReference type="Proteomes" id="UP000295431">
    <property type="component" value="Unassembled WGS sequence"/>
</dbReference>
<dbReference type="OrthoDB" id="5171926at2"/>